<name>A0A811NC76_9POAL</name>
<feature type="compositionally biased region" description="Basic and acidic residues" evidence="1">
    <location>
        <begin position="39"/>
        <end position="55"/>
    </location>
</feature>
<evidence type="ECO:0000256" key="1">
    <source>
        <dbReference type="SAM" id="MobiDB-lite"/>
    </source>
</evidence>
<feature type="region of interest" description="Disordered" evidence="1">
    <location>
        <begin position="259"/>
        <end position="319"/>
    </location>
</feature>
<feature type="region of interest" description="Disordered" evidence="1">
    <location>
        <begin position="380"/>
        <end position="407"/>
    </location>
</feature>
<accession>A0A811NC76</accession>
<organism evidence="2 3">
    <name type="scientific">Miscanthus lutarioriparius</name>
    <dbReference type="NCBI Taxonomy" id="422564"/>
    <lineage>
        <taxon>Eukaryota</taxon>
        <taxon>Viridiplantae</taxon>
        <taxon>Streptophyta</taxon>
        <taxon>Embryophyta</taxon>
        <taxon>Tracheophyta</taxon>
        <taxon>Spermatophyta</taxon>
        <taxon>Magnoliopsida</taxon>
        <taxon>Liliopsida</taxon>
        <taxon>Poales</taxon>
        <taxon>Poaceae</taxon>
        <taxon>PACMAD clade</taxon>
        <taxon>Panicoideae</taxon>
        <taxon>Andropogonodae</taxon>
        <taxon>Andropogoneae</taxon>
        <taxon>Saccharinae</taxon>
        <taxon>Miscanthus</taxon>
    </lineage>
</organism>
<feature type="compositionally biased region" description="Gly residues" evidence="1">
    <location>
        <begin position="15"/>
        <end position="28"/>
    </location>
</feature>
<feature type="region of interest" description="Disordered" evidence="1">
    <location>
        <begin position="1"/>
        <end position="64"/>
    </location>
</feature>
<dbReference type="EMBL" id="CAJGYO010000003">
    <property type="protein sequence ID" value="CAD6219919.1"/>
    <property type="molecule type" value="Genomic_DNA"/>
</dbReference>
<gene>
    <name evidence="2" type="ORF">NCGR_LOCUS13519</name>
</gene>
<evidence type="ECO:0000313" key="3">
    <source>
        <dbReference type="Proteomes" id="UP000604825"/>
    </source>
</evidence>
<comment type="caution">
    <text evidence="2">The sequence shown here is derived from an EMBL/GenBank/DDBJ whole genome shotgun (WGS) entry which is preliminary data.</text>
</comment>
<dbReference type="OrthoDB" id="342730at2759"/>
<dbReference type="Proteomes" id="UP000604825">
    <property type="component" value="Unassembled WGS sequence"/>
</dbReference>
<feature type="compositionally biased region" description="Polar residues" evidence="1">
    <location>
        <begin position="259"/>
        <end position="271"/>
    </location>
</feature>
<sequence>MAALAARARARARQGCGGAGYQGEGKGGQSMRSFSPVPGERRHRVDPGKTVEEARFGPGGVRAPVRGGGGCPSCREGAGGVVRASADVAVRGRSNRPPRRRWRRGDPGPAASALPFAEAAVVPAAGRVRAVHGALRGPVVQMTPAVFDGNKLGIEPYAVEITPTGDLLVLESINSNIYRVQLAAAVTMYQLTQIRLSVTFQFPKVELQVFRKELDRSESFTVSIPAHTGGAMPASSYSDQSLTEDDALLCMNTEKTRLSPQCTTSSKTASIEQSEEETEELSKDKDIQHINIREEKHPESRSSSQQVIFDTEGTSSSESSLLGMVASEMKLEELNQKSERCEPAIEKATVELEHGIDCGQAPDQKCDHAPAKAAKAPSKCTEADETADTNKEAFGSRPGSMKKTRRRLQPAATMLLREFTGADIDADNEMEERMQVIIQIQGANWEIRCTCATSDERPSRRSSP</sequence>
<dbReference type="AlphaFoldDB" id="A0A811NC76"/>
<evidence type="ECO:0000313" key="2">
    <source>
        <dbReference type="EMBL" id="CAD6219919.1"/>
    </source>
</evidence>
<feature type="compositionally biased region" description="Basic and acidic residues" evidence="1">
    <location>
        <begin position="280"/>
        <end position="300"/>
    </location>
</feature>
<proteinExistence type="predicted"/>
<protein>
    <submittedName>
        <fullName evidence="2">Uncharacterized protein</fullName>
    </submittedName>
</protein>
<reference evidence="2" key="1">
    <citation type="submission" date="2020-10" db="EMBL/GenBank/DDBJ databases">
        <authorList>
            <person name="Han B."/>
            <person name="Lu T."/>
            <person name="Zhao Q."/>
            <person name="Huang X."/>
            <person name="Zhao Y."/>
        </authorList>
    </citation>
    <scope>NUCLEOTIDE SEQUENCE</scope>
</reference>
<keyword evidence="3" id="KW-1185">Reference proteome</keyword>